<gene>
    <name evidence="2" type="ORF">AVEN_118583_1</name>
</gene>
<feature type="compositionally biased region" description="Basic and acidic residues" evidence="1">
    <location>
        <begin position="11"/>
        <end position="24"/>
    </location>
</feature>
<accession>A0A4Y2AWR3</accession>
<protein>
    <submittedName>
        <fullName evidence="2">Uncharacterized protein</fullName>
    </submittedName>
</protein>
<proteinExistence type="predicted"/>
<keyword evidence="3" id="KW-1185">Reference proteome</keyword>
<name>A0A4Y2AWR3_ARAVE</name>
<feature type="compositionally biased region" description="Acidic residues" evidence="1">
    <location>
        <begin position="25"/>
        <end position="37"/>
    </location>
</feature>
<evidence type="ECO:0000313" key="2">
    <source>
        <dbReference type="EMBL" id="GBL84178.1"/>
    </source>
</evidence>
<evidence type="ECO:0000313" key="3">
    <source>
        <dbReference type="Proteomes" id="UP000499080"/>
    </source>
</evidence>
<feature type="region of interest" description="Disordered" evidence="1">
    <location>
        <begin position="1"/>
        <end position="45"/>
    </location>
</feature>
<dbReference type="EMBL" id="BGPR01000036">
    <property type="protein sequence ID" value="GBL84178.1"/>
    <property type="molecule type" value="Genomic_DNA"/>
</dbReference>
<evidence type="ECO:0000256" key="1">
    <source>
        <dbReference type="SAM" id="MobiDB-lite"/>
    </source>
</evidence>
<organism evidence="2 3">
    <name type="scientific">Araneus ventricosus</name>
    <name type="common">Orbweaver spider</name>
    <name type="synonym">Epeira ventricosa</name>
    <dbReference type="NCBI Taxonomy" id="182803"/>
    <lineage>
        <taxon>Eukaryota</taxon>
        <taxon>Metazoa</taxon>
        <taxon>Ecdysozoa</taxon>
        <taxon>Arthropoda</taxon>
        <taxon>Chelicerata</taxon>
        <taxon>Arachnida</taxon>
        <taxon>Araneae</taxon>
        <taxon>Araneomorphae</taxon>
        <taxon>Entelegynae</taxon>
        <taxon>Araneoidea</taxon>
        <taxon>Araneidae</taxon>
        <taxon>Araneus</taxon>
    </lineage>
</organism>
<dbReference type="Proteomes" id="UP000499080">
    <property type="component" value="Unassembled WGS sequence"/>
</dbReference>
<feature type="compositionally biased region" description="Acidic residues" evidence="1">
    <location>
        <begin position="1"/>
        <end position="10"/>
    </location>
</feature>
<dbReference type="AlphaFoldDB" id="A0A4Y2AWR3"/>
<comment type="caution">
    <text evidence="2">The sequence shown here is derived from an EMBL/GenBank/DDBJ whole genome shotgun (WGS) entry which is preliminary data.</text>
</comment>
<sequence>MVFEGVTEEDNPFRLRFRTEVRDEMENDDEEDDDDTDTSQSQHPFIDFNQGWRQWEIFLPRSRNGIHRDGESVLKFNSTGRSTSSFLKNCQSVDVNPPEMPISVQLIS</sequence>
<reference evidence="2 3" key="1">
    <citation type="journal article" date="2019" name="Sci. Rep.">
        <title>Orb-weaving spider Araneus ventricosus genome elucidates the spidroin gene catalogue.</title>
        <authorList>
            <person name="Kono N."/>
            <person name="Nakamura H."/>
            <person name="Ohtoshi R."/>
            <person name="Moran D.A.P."/>
            <person name="Shinohara A."/>
            <person name="Yoshida Y."/>
            <person name="Fujiwara M."/>
            <person name="Mori M."/>
            <person name="Tomita M."/>
            <person name="Arakawa K."/>
        </authorList>
    </citation>
    <scope>NUCLEOTIDE SEQUENCE [LARGE SCALE GENOMIC DNA]</scope>
</reference>